<keyword evidence="3" id="KW-1185">Reference proteome</keyword>
<accession>A0ABT6X1Y2</accession>
<feature type="domain" description="Transposase IS110-like N-terminal" evidence="1">
    <location>
        <begin position="9"/>
        <end position="88"/>
    </location>
</feature>
<organism evidence="2 3">
    <name type="scientific">Actinoplanes sandaracinus</name>
    <dbReference type="NCBI Taxonomy" id="3045177"/>
    <lineage>
        <taxon>Bacteria</taxon>
        <taxon>Bacillati</taxon>
        <taxon>Actinomycetota</taxon>
        <taxon>Actinomycetes</taxon>
        <taxon>Micromonosporales</taxon>
        <taxon>Micromonosporaceae</taxon>
        <taxon>Actinoplanes</taxon>
    </lineage>
</organism>
<proteinExistence type="predicted"/>
<evidence type="ECO:0000259" key="1">
    <source>
        <dbReference type="Pfam" id="PF01548"/>
    </source>
</evidence>
<dbReference type="SUPFAM" id="SSF53067">
    <property type="entry name" value="Actin-like ATPase domain"/>
    <property type="match status" value="1"/>
</dbReference>
<evidence type="ECO:0000313" key="3">
    <source>
        <dbReference type="Proteomes" id="UP001241758"/>
    </source>
</evidence>
<reference evidence="2 3" key="1">
    <citation type="submission" date="2023-05" db="EMBL/GenBank/DDBJ databases">
        <title>Actinoplanes sp. NEAU-A12 genome sequencing.</title>
        <authorList>
            <person name="Wang Z.-S."/>
        </authorList>
    </citation>
    <scope>NUCLEOTIDE SEQUENCE [LARGE SCALE GENOMIC DNA]</scope>
    <source>
        <strain evidence="2 3">NEAU-A12</strain>
    </source>
</reference>
<comment type="caution">
    <text evidence="2">The sequence shown here is derived from an EMBL/GenBank/DDBJ whole genome shotgun (WGS) entry which is preliminary data.</text>
</comment>
<dbReference type="InterPro" id="IPR043129">
    <property type="entry name" value="ATPase_NBD"/>
</dbReference>
<dbReference type="Pfam" id="PF01548">
    <property type="entry name" value="DEDD_Tnp_IS110"/>
    <property type="match status" value="1"/>
</dbReference>
<dbReference type="EMBL" id="JASCTH010000067">
    <property type="protein sequence ID" value="MDI6105993.1"/>
    <property type="molecule type" value="Genomic_DNA"/>
</dbReference>
<dbReference type="Proteomes" id="UP001241758">
    <property type="component" value="Unassembled WGS sequence"/>
</dbReference>
<gene>
    <name evidence="2" type="ORF">QLQ12_46230</name>
</gene>
<sequence>MRASEVIWVGIDAGKTSHDAAAVDADGRRLWSVKVGSGQGQLERLVARAAKTAPDVRWAVDLVSPVASLLITVLLTKGQHVIYVPGRMPLSIKPRALLSLRSPQCVVILIDSLRVVRDEFDADLSLDPPTRFLWIVG</sequence>
<protein>
    <submittedName>
        <fullName evidence="2">Transposase</fullName>
    </submittedName>
</protein>
<evidence type="ECO:0000313" key="2">
    <source>
        <dbReference type="EMBL" id="MDI6105993.1"/>
    </source>
</evidence>
<name>A0ABT6X1Y2_9ACTN</name>
<dbReference type="RefSeq" id="WP_282767456.1">
    <property type="nucleotide sequence ID" value="NZ_JASCTH010000067.1"/>
</dbReference>
<dbReference type="InterPro" id="IPR002525">
    <property type="entry name" value="Transp_IS110-like_N"/>
</dbReference>